<sequence length="732" mass="83877">MVSTTQEHQLKFITTEPTHFPGQAAEMKVWDAVRSAFINRKNCLCFWTFPIFIKDKQLCFEPDILIVDKELGIIVIEVKNIRINQIIHIEGYNWFTQNFCKSPLNAYQQTKNQLHQLINSCNKYQLLKQKVRGRVLVALPSITENQWKRKGFSEQICCPPILFQQDIDRDNLIEAIVQTAGQVQPGKPLEDEEWRLLQKIICGPVQPPIPDGKGVNPLPQRRQIIEQLQQWVGSTDIEQIHIGMSIPPGPQRIRGIAGSGKTVLLCQKAAWMHWYHPDWDIALVFFTRSLYDQAVSLVNQWLKFFSNGEVEYEPDKSKLKILHAWGEDNQPGLYSTICDLQNINLIHIQPVIGSPTEKLAYLCRRVLTEYPIKPIFDAILIDEGQDLALDEQQLKFEDKQSIYWLAWQALRPVAADTPDVRRLIWAYDEAQSLDALSVPTSKEVLGAQLSQILGGKAGAWYEGGIRKAYAMRHCYRTPGNILTAAHAIGMGWLRPEGMLTGITNKKDWEHIGYEVEGDFRKIGEQITISRPLKHSPNPVHHFWKEDLLKFNIYNSCEDELEALSQKIYQNINDDGLKPSRDILVIALGSEEESINLQKRAAHTLQKYGINFYIPSALDSNQFPEELSFQNKRPNQFWKEEAVTVSRIYRAKGNEAYMVYLIGFNNIAKNESSVSLRNQLFVALTRSKAWVNLSGVGEYPMCEEVRQVIKNGNSFSFTYKKPLARIIGEEILT</sequence>
<dbReference type="RefSeq" id="WP_190952664.1">
    <property type="nucleotide sequence ID" value="NZ_JACJTC010000043.1"/>
</dbReference>
<keyword evidence="4" id="KW-1185">Reference proteome</keyword>
<dbReference type="InterPro" id="IPR027785">
    <property type="entry name" value="UvrD-like_helicase_C"/>
</dbReference>
<organism evidence="3 4">
    <name type="scientific">Nostoc punctiforme FACHB-252</name>
    <dbReference type="NCBI Taxonomy" id="1357509"/>
    <lineage>
        <taxon>Bacteria</taxon>
        <taxon>Bacillati</taxon>
        <taxon>Cyanobacteriota</taxon>
        <taxon>Cyanophyceae</taxon>
        <taxon>Nostocales</taxon>
        <taxon>Nostocaceae</taxon>
        <taxon>Nostoc</taxon>
    </lineage>
</organism>
<evidence type="ECO:0000259" key="2">
    <source>
        <dbReference type="Pfam" id="PF13538"/>
    </source>
</evidence>
<accession>A0ABR8HL16</accession>
<dbReference type="SUPFAM" id="SSF52540">
    <property type="entry name" value="P-loop containing nucleoside triphosphate hydrolases"/>
    <property type="match status" value="1"/>
</dbReference>
<evidence type="ECO:0000313" key="3">
    <source>
        <dbReference type="EMBL" id="MBD2616208.1"/>
    </source>
</evidence>
<feature type="domain" description="NERD" evidence="1">
    <location>
        <begin position="22"/>
        <end position="135"/>
    </location>
</feature>
<name>A0ABR8HL16_NOSPU</name>
<dbReference type="Pfam" id="PF13538">
    <property type="entry name" value="UvrD_C_2"/>
    <property type="match status" value="1"/>
</dbReference>
<evidence type="ECO:0000259" key="1">
    <source>
        <dbReference type="Pfam" id="PF08378"/>
    </source>
</evidence>
<dbReference type="Gene3D" id="3.40.50.300">
    <property type="entry name" value="P-loop containing nucleotide triphosphate hydrolases"/>
    <property type="match status" value="2"/>
</dbReference>
<dbReference type="EMBL" id="JACJTC010000043">
    <property type="protein sequence ID" value="MBD2616208.1"/>
    <property type="molecule type" value="Genomic_DNA"/>
</dbReference>
<protein>
    <submittedName>
        <fullName evidence="3">NERD domain-containing protein</fullName>
    </submittedName>
</protein>
<comment type="caution">
    <text evidence="3">The sequence shown here is derived from an EMBL/GenBank/DDBJ whole genome shotgun (WGS) entry which is preliminary data.</text>
</comment>
<feature type="domain" description="UvrD-like helicase C-terminal" evidence="2">
    <location>
        <begin position="642"/>
        <end position="692"/>
    </location>
</feature>
<dbReference type="Proteomes" id="UP000606396">
    <property type="component" value="Unassembled WGS sequence"/>
</dbReference>
<evidence type="ECO:0000313" key="4">
    <source>
        <dbReference type="Proteomes" id="UP000606396"/>
    </source>
</evidence>
<gene>
    <name evidence="3" type="ORF">H6G94_34035</name>
</gene>
<dbReference type="Pfam" id="PF08378">
    <property type="entry name" value="NERD"/>
    <property type="match status" value="1"/>
</dbReference>
<dbReference type="InterPro" id="IPR027417">
    <property type="entry name" value="P-loop_NTPase"/>
</dbReference>
<proteinExistence type="predicted"/>
<reference evidence="3 4" key="1">
    <citation type="journal article" date="2020" name="ISME J.">
        <title>Comparative genomics reveals insights into cyanobacterial evolution and habitat adaptation.</title>
        <authorList>
            <person name="Chen M.Y."/>
            <person name="Teng W.K."/>
            <person name="Zhao L."/>
            <person name="Hu C.X."/>
            <person name="Zhou Y.K."/>
            <person name="Han B.P."/>
            <person name="Song L.R."/>
            <person name="Shu W.S."/>
        </authorList>
    </citation>
    <scope>NUCLEOTIDE SEQUENCE [LARGE SCALE GENOMIC DNA]</scope>
    <source>
        <strain evidence="3 4">FACHB-252</strain>
    </source>
</reference>
<dbReference type="InterPro" id="IPR011528">
    <property type="entry name" value="NERD"/>
</dbReference>